<keyword evidence="3" id="KW-1185">Reference proteome</keyword>
<feature type="compositionally biased region" description="Basic residues" evidence="1">
    <location>
        <begin position="111"/>
        <end position="124"/>
    </location>
</feature>
<dbReference type="EMBL" id="LFIW01002185">
    <property type="protein sequence ID" value="KZL78927.1"/>
    <property type="molecule type" value="Genomic_DNA"/>
</dbReference>
<accession>A0A166ZHM2</accession>
<reference evidence="2 3" key="1">
    <citation type="submission" date="2015-06" db="EMBL/GenBank/DDBJ databases">
        <title>Survival trade-offs in plant roots during colonization by closely related pathogenic and mutualistic fungi.</title>
        <authorList>
            <person name="Hacquard S."/>
            <person name="Kracher B."/>
            <person name="Hiruma K."/>
            <person name="Weinman A."/>
            <person name="Muench P."/>
            <person name="Garrido Oter R."/>
            <person name="Ver Loren van Themaat E."/>
            <person name="Dallerey J.-F."/>
            <person name="Damm U."/>
            <person name="Henrissat B."/>
            <person name="Lespinet O."/>
            <person name="Thon M."/>
            <person name="Kemen E."/>
            <person name="McHardy A.C."/>
            <person name="Schulze-Lefert P."/>
            <person name="O'Connell R.J."/>
        </authorList>
    </citation>
    <scope>NUCLEOTIDE SEQUENCE [LARGE SCALE GENOMIC DNA]</scope>
    <source>
        <strain evidence="2 3">MAFF 238704</strain>
    </source>
</reference>
<name>A0A166ZHM2_COLIC</name>
<dbReference type="AlphaFoldDB" id="A0A166ZHM2"/>
<feature type="region of interest" description="Disordered" evidence="1">
    <location>
        <begin position="78"/>
        <end position="146"/>
    </location>
</feature>
<evidence type="ECO:0000313" key="3">
    <source>
        <dbReference type="Proteomes" id="UP000076584"/>
    </source>
</evidence>
<gene>
    <name evidence="2" type="ORF">CI238_02290</name>
</gene>
<protein>
    <submittedName>
        <fullName evidence="2">Uncharacterized protein</fullName>
    </submittedName>
</protein>
<organism evidence="2 3">
    <name type="scientific">Colletotrichum incanum</name>
    <name type="common">Soybean anthracnose fungus</name>
    <dbReference type="NCBI Taxonomy" id="1573173"/>
    <lineage>
        <taxon>Eukaryota</taxon>
        <taxon>Fungi</taxon>
        <taxon>Dikarya</taxon>
        <taxon>Ascomycota</taxon>
        <taxon>Pezizomycotina</taxon>
        <taxon>Sordariomycetes</taxon>
        <taxon>Hypocreomycetidae</taxon>
        <taxon>Glomerellales</taxon>
        <taxon>Glomerellaceae</taxon>
        <taxon>Colletotrichum</taxon>
        <taxon>Colletotrichum spaethianum species complex</taxon>
    </lineage>
</organism>
<dbReference type="Proteomes" id="UP000076584">
    <property type="component" value="Unassembled WGS sequence"/>
</dbReference>
<evidence type="ECO:0000313" key="2">
    <source>
        <dbReference type="EMBL" id="KZL78927.1"/>
    </source>
</evidence>
<evidence type="ECO:0000256" key="1">
    <source>
        <dbReference type="SAM" id="MobiDB-lite"/>
    </source>
</evidence>
<sequence>LVWVLPPQELTARRRRRARPRRRPLRRLRDVLDWSRLLCRCILNRCQGRYAVSSARSQRAIKRLQTTVYNIYITRHTTARTPSSSPLEPSARTASPSGLCSPLTPWQSRCHTSRHRQSRARPPPRTRAWSTSPHVGIHQHAPRARL</sequence>
<feature type="compositionally biased region" description="Polar residues" evidence="1">
    <location>
        <begin position="78"/>
        <end position="110"/>
    </location>
</feature>
<feature type="non-terminal residue" evidence="2">
    <location>
        <position position="1"/>
    </location>
</feature>
<proteinExistence type="predicted"/>
<comment type="caution">
    <text evidence="2">The sequence shown here is derived from an EMBL/GenBank/DDBJ whole genome shotgun (WGS) entry which is preliminary data.</text>
</comment>